<dbReference type="RefSeq" id="WP_164436704.1">
    <property type="nucleotide sequence ID" value="NZ_JAAIKT010000115.1"/>
</dbReference>
<organism evidence="1 2">
    <name type="scientific">Streptomyces rhizosphaericus</name>
    <dbReference type="NCBI Taxonomy" id="114699"/>
    <lineage>
        <taxon>Bacteria</taxon>
        <taxon>Bacillati</taxon>
        <taxon>Actinomycetota</taxon>
        <taxon>Actinomycetes</taxon>
        <taxon>Kitasatosporales</taxon>
        <taxon>Streptomycetaceae</taxon>
        <taxon>Streptomyces</taxon>
        <taxon>Streptomyces violaceusniger group</taxon>
    </lineage>
</organism>
<accession>A0A6G4AY25</accession>
<proteinExistence type="predicted"/>
<reference evidence="1" key="1">
    <citation type="submission" date="2020-02" db="EMBL/GenBank/DDBJ databases">
        <title>A new Streptomyces sp. for controlling soil-borne diseases.</title>
        <authorList>
            <person name="Li X."/>
            <person name="Tian Y."/>
            <person name="Gao K."/>
        </authorList>
    </citation>
    <scope>NUCLEOTIDE SEQUENCE [LARGE SCALE GENOMIC DNA]</scope>
    <source>
        <strain evidence="1">0250</strain>
    </source>
</reference>
<name>A0A6G4AY25_9ACTN</name>
<dbReference type="AlphaFoldDB" id="A0A6G4AY25"/>
<comment type="caution">
    <text evidence="1">The sequence shown here is derived from an EMBL/GenBank/DDBJ whole genome shotgun (WGS) entry which is preliminary data.</text>
</comment>
<evidence type="ECO:0000313" key="2">
    <source>
        <dbReference type="Proteomes" id="UP000476310"/>
    </source>
</evidence>
<protein>
    <submittedName>
        <fullName evidence="1">Uncharacterized protein</fullName>
    </submittedName>
</protein>
<gene>
    <name evidence="1" type="ORF">G4H13_45380</name>
</gene>
<evidence type="ECO:0000313" key="1">
    <source>
        <dbReference type="EMBL" id="NEW77367.1"/>
    </source>
</evidence>
<dbReference type="Proteomes" id="UP000476310">
    <property type="component" value="Unassembled WGS sequence"/>
</dbReference>
<dbReference type="EMBL" id="JAAIKT010000115">
    <property type="protein sequence ID" value="NEW77367.1"/>
    <property type="molecule type" value="Genomic_DNA"/>
</dbReference>
<sequence length="122" mass="13170">MDGVEQELYAVLSLYQATRRTITDTATTARRDPDRLSLTVALHTVRLTVIDAATSDPTVLATVLMDARNLQPTKRSSCTSPRCVKRTLSPYAYNKTKGSVGQKAAVTTTITLTSSPATTEPP</sequence>
<keyword evidence="2" id="KW-1185">Reference proteome</keyword>